<protein>
    <submittedName>
        <fullName evidence="1">Uncharacterized protein</fullName>
    </submittedName>
</protein>
<comment type="caution">
    <text evidence="1">The sequence shown here is derived from an EMBL/GenBank/DDBJ whole genome shotgun (WGS) entry which is preliminary data.</text>
</comment>
<dbReference type="EMBL" id="JABSXK010000001">
    <property type="protein sequence ID" value="NRV11284.1"/>
    <property type="molecule type" value="Genomic_DNA"/>
</dbReference>
<reference evidence="1" key="1">
    <citation type="submission" date="2020-05" db="EMBL/GenBank/DDBJ databases">
        <title>Genomic insights into acetone-butanol-ethanol (ABE) fermentation by sequencing solventogenic clostridia strains.</title>
        <authorList>
            <person name="Brown S."/>
        </authorList>
    </citation>
    <scope>NUCLEOTIDE SEQUENCE</scope>
    <source>
        <strain evidence="1">DJ126</strain>
    </source>
</reference>
<sequence length="30" mass="3238">MRKMVATILIIAVVAFIVFRVFKGGGGCCH</sequence>
<evidence type="ECO:0000313" key="2">
    <source>
        <dbReference type="Proteomes" id="UP000821656"/>
    </source>
</evidence>
<dbReference type="Proteomes" id="UP000821656">
    <property type="component" value="Unassembled WGS sequence"/>
</dbReference>
<accession>A0A9Q5CVN3</accession>
<dbReference type="AlphaFoldDB" id="A0A9Q5CVN3"/>
<name>A0A9Q5CVN3_CLOBE</name>
<proteinExistence type="predicted"/>
<gene>
    <name evidence="1" type="ORF">DFH45_004247</name>
</gene>
<evidence type="ECO:0000313" key="1">
    <source>
        <dbReference type="EMBL" id="NRV11284.1"/>
    </source>
</evidence>
<organism evidence="1 2">
    <name type="scientific">Clostridium beijerinckii</name>
    <name type="common">Clostridium MP</name>
    <dbReference type="NCBI Taxonomy" id="1520"/>
    <lineage>
        <taxon>Bacteria</taxon>
        <taxon>Bacillati</taxon>
        <taxon>Bacillota</taxon>
        <taxon>Clostridia</taxon>
        <taxon>Eubacteriales</taxon>
        <taxon>Clostridiaceae</taxon>
        <taxon>Clostridium</taxon>
    </lineage>
</organism>